<comment type="caution">
    <text evidence="1">The sequence shown here is derived from an EMBL/GenBank/DDBJ whole genome shotgun (WGS) entry which is preliminary data.</text>
</comment>
<proteinExistence type="predicted"/>
<dbReference type="Pfam" id="PF03703">
    <property type="entry name" value="bPH_2"/>
    <property type="match status" value="1"/>
</dbReference>
<dbReference type="Proteomes" id="UP001592582">
    <property type="component" value="Unassembled WGS sequence"/>
</dbReference>
<protein>
    <submittedName>
        <fullName evidence="1">PH domain-containing protein</fullName>
    </submittedName>
</protein>
<accession>A0ABV6V6P1</accession>
<keyword evidence="2" id="KW-1185">Reference proteome</keyword>
<evidence type="ECO:0000313" key="1">
    <source>
        <dbReference type="EMBL" id="MFC1409384.1"/>
    </source>
</evidence>
<evidence type="ECO:0000313" key="2">
    <source>
        <dbReference type="Proteomes" id="UP001592582"/>
    </source>
</evidence>
<reference evidence="1 2" key="1">
    <citation type="submission" date="2024-09" db="EMBL/GenBank/DDBJ databases">
        <authorList>
            <person name="Lee S.D."/>
        </authorList>
    </citation>
    <scope>NUCLEOTIDE SEQUENCE [LARGE SCALE GENOMIC DNA]</scope>
    <source>
        <strain evidence="1 2">N1-1</strain>
    </source>
</reference>
<dbReference type="InterPro" id="IPR005182">
    <property type="entry name" value="YdbS-like_PH"/>
</dbReference>
<dbReference type="PANTHER" id="PTHR34473:SF3">
    <property type="entry name" value="TRANSMEMBRANE PROTEIN-RELATED"/>
    <property type="match status" value="1"/>
</dbReference>
<sequence length="161" mass="17694">MDAISVPAEPLWHALPPQLRRMRRALVLAFGLLVSAVAAVLTGLLAGWGWALFALLPLALTAAGWHAVGRNWRSWRFAEREDDLLITHGVLWRRQLVVPYGRMQAVDVEAGPLERAFGVASVQLHTATEHTSARIPGLLPAEAERLRDTLAERGESRQAGL</sequence>
<organism evidence="1 2">
    <name type="scientific">Streptacidiphilus alkalitolerans</name>
    <dbReference type="NCBI Taxonomy" id="3342712"/>
    <lineage>
        <taxon>Bacteria</taxon>
        <taxon>Bacillati</taxon>
        <taxon>Actinomycetota</taxon>
        <taxon>Actinomycetes</taxon>
        <taxon>Kitasatosporales</taxon>
        <taxon>Streptomycetaceae</taxon>
        <taxon>Streptacidiphilus</taxon>
    </lineage>
</organism>
<name>A0ABV6V6P1_9ACTN</name>
<dbReference type="EMBL" id="JBHEZX010000003">
    <property type="protein sequence ID" value="MFC1409384.1"/>
    <property type="molecule type" value="Genomic_DNA"/>
</dbReference>
<dbReference type="PANTHER" id="PTHR34473">
    <property type="entry name" value="UPF0699 TRANSMEMBRANE PROTEIN YDBS"/>
    <property type="match status" value="1"/>
</dbReference>
<gene>
    <name evidence="1" type="ORF">ACEZDG_08825</name>
</gene>